<keyword evidence="4 6" id="KW-1133">Transmembrane helix</keyword>
<organism evidence="8 9">
    <name type="scientific">Rhodospira trueperi</name>
    <dbReference type="NCBI Taxonomy" id="69960"/>
    <lineage>
        <taxon>Bacteria</taxon>
        <taxon>Pseudomonadati</taxon>
        <taxon>Pseudomonadota</taxon>
        <taxon>Alphaproteobacteria</taxon>
        <taxon>Rhodospirillales</taxon>
        <taxon>Rhodospirillaceae</taxon>
        <taxon>Rhodospira</taxon>
    </lineage>
</organism>
<dbReference type="RefSeq" id="WP_092786466.1">
    <property type="nucleotide sequence ID" value="NZ_FNAP01000008.1"/>
</dbReference>
<dbReference type="OrthoDB" id="5329005at2"/>
<feature type="domain" description="Prepilin type IV endopeptidase peptidase" evidence="7">
    <location>
        <begin position="10"/>
        <end position="117"/>
    </location>
</feature>
<dbReference type="Gene3D" id="1.20.120.1220">
    <property type="match status" value="1"/>
</dbReference>
<dbReference type="PANTHER" id="PTHR36506:SF1">
    <property type="entry name" value="PREFLAGELLIN PEPTIDASE"/>
    <property type="match status" value="1"/>
</dbReference>
<keyword evidence="9" id="KW-1185">Reference proteome</keyword>
<proteinExistence type="predicted"/>
<evidence type="ECO:0000313" key="8">
    <source>
        <dbReference type="EMBL" id="SDE56676.1"/>
    </source>
</evidence>
<accession>A0A1G7DZS1</accession>
<dbReference type="PANTHER" id="PTHR36506">
    <property type="entry name" value="PREFLAGELLIN PEPTIDASE"/>
    <property type="match status" value="1"/>
</dbReference>
<dbReference type="STRING" id="69960.SAMN05421720_10898"/>
<dbReference type="EMBL" id="FNAP01000008">
    <property type="protein sequence ID" value="SDE56676.1"/>
    <property type="molecule type" value="Genomic_DNA"/>
</dbReference>
<dbReference type="GO" id="GO:0005886">
    <property type="term" value="C:plasma membrane"/>
    <property type="evidence" value="ECO:0007669"/>
    <property type="project" value="UniProtKB-SubCell"/>
</dbReference>
<dbReference type="Pfam" id="PF01478">
    <property type="entry name" value="Peptidase_A24"/>
    <property type="match status" value="1"/>
</dbReference>
<comment type="subcellular location">
    <subcellularLocation>
        <location evidence="1">Cell membrane</location>
        <topology evidence="1">Multi-pass membrane protein</topology>
    </subcellularLocation>
</comment>
<reference evidence="8 9" key="1">
    <citation type="submission" date="2016-10" db="EMBL/GenBank/DDBJ databases">
        <authorList>
            <person name="de Groot N.N."/>
        </authorList>
    </citation>
    <scope>NUCLEOTIDE SEQUENCE [LARGE SCALE GENOMIC DNA]</scope>
    <source>
        <strain evidence="8 9">ATCC 700224</strain>
    </source>
</reference>
<keyword evidence="5 6" id="KW-0472">Membrane</keyword>
<keyword evidence="3 6" id="KW-0812">Transmembrane</keyword>
<gene>
    <name evidence="8" type="ORF">SAMN05421720_10898</name>
</gene>
<feature type="transmembrane region" description="Helical" evidence="6">
    <location>
        <begin position="105"/>
        <end position="127"/>
    </location>
</feature>
<evidence type="ECO:0000256" key="5">
    <source>
        <dbReference type="ARBA" id="ARBA00023136"/>
    </source>
</evidence>
<dbReference type="Proteomes" id="UP000199412">
    <property type="component" value="Unassembled WGS sequence"/>
</dbReference>
<dbReference type="InterPro" id="IPR052218">
    <property type="entry name" value="Preflagellin_Peptidase"/>
</dbReference>
<evidence type="ECO:0000256" key="4">
    <source>
        <dbReference type="ARBA" id="ARBA00022989"/>
    </source>
</evidence>
<dbReference type="GO" id="GO:0004190">
    <property type="term" value="F:aspartic-type endopeptidase activity"/>
    <property type="evidence" value="ECO:0007669"/>
    <property type="project" value="InterPro"/>
</dbReference>
<name>A0A1G7DZS1_9PROT</name>
<evidence type="ECO:0000256" key="2">
    <source>
        <dbReference type="ARBA" id="ARBA00022475"/>
    </source>
</evidence>
<sequence>MEGDSALAAIVVMVLCCAASVEDVLAFRIADRYSIFIAGLFLLVAAVGVLGGGVSIWTVLLTVGWSGLIFIVATTLFAFGMFGGGDVKLLTAVSLWVVPGALLHFILYVALAGGVVSLLVLLLRLLVPFATKKQWFVPTFFTKFAEANRDVPYGLAIAAGTVVVWMRGALGITGVAPL</sequence>
<dbReference type="InterPro" id="IPR000045">
    <property type="entry name" value="Prepilin_IV_endopep_pep"/>
</dbReference>
<protein>
    <submittedName>
        <fullName evidence="8">Prepilin peptidase CpaA</fullName>
    </submittedName>
</protein>
<dbReference type="AlphaFoldDB" id="A0A1G7DZS1"/>
<feature type="transmembrane region" description="Helical" evidence="6">
    <location>
        <begin position="36"/>
        <end position="60"/>
    </location>
</feature>
<evidence type="ECO:0000256" key="3">
    <source>
        <dbReference type="ARBA" id="ARBA00022692"/>
    </source>
</evidence>
<evidence type="ECO:0000313" key="9">
    <source>
        <dbReference type="Proteomes" id="UP000199412"/>
    </source>
</evidence>
<evidence type="ECO:0000256" key="6">
    <source>
        <dbReference type="SAM" id="Phobius"/>
    </source>
</evidence>
<evidence type="ECO:0000256" key="1">
    <source>
        <dbReference type="ARBA" id="ARBA00004651"/>
    </source>
</evidence>
<feature type="transmembrane region" description="Helical" evidence="6">
    <location>
        <begin position="67"/>
        <end position="85"/>
    </location>
</feature>
<evidence type="ECO:0000259" key="7">
    <source>
        <dbReference type="Pfam" id="PF01478"/>
    </source>
</evidence>
<keyword evidence="2" id="KW-1003">Cell membrane</keyword>